<evidence type="ECO:0000313" key="4">
    <source>
        <dbReference type="EMBL" id="GEO04664.1"/>
    </source>
</evidence>
<evidence type="ECO:0000256" key="2">
    <source>
        <dbReference type="ARBA" id="ARBA00023002"/>
    </source>
</evidence>
<dbReference type="Proteomes" id="UP000321532">
    <property type="component" value="Unassembled WGS sequence"/>
</dbReference>
<dbReference type="PRINTS" id="PR00080">
    <property type="entry name" value="SDRFAMILY"/>
</dbReference>
<dbReference type="AlphaFoldDB" id="A0A512AY79"/>
<accession>A0A512AY79</accession>
<dbReference type="GO" id="GO:0016491">
    <property type="term" value="F:oxidoreductase activity"/>
    <property type="evidence" value="ECO:0007669"/>
    <property type="project" value="UniProtKB-KW"/>
</dbReference>
<evidence type="ECO:0000256" key="3">
    <source>
        <dbReference type="RuleBase" id="RU000363"/>
    </source>
</evidence>
<organism evidence="4 5">
    <name type="scientific">Adhaeribacter aerolatus</name>
    <dbReference type="NCBI Taxonomy" id="670289"/>
    <lineage>
        <taxon>Bacteria</taxon>
        <taxon>Pseudomonadati</taxon>
        <taxon>Bacteroidota</taxon>
        <taxon>Cytophagia</taxon>
        <taxon>Cytophagales</taxon>
        <taxon>Hymenobacteraceae</taxon>
        <taxon>Adhaeribacter</taxon>
    </lineage>
</organism>
<dbReference type="PANTHER" id="PTHR42901">
    <property type="entry name" value="ALCOHOL DEHYDROGENASE"/>
    <property type="match status" value="1"/>
</dbReference>
<dbReference type="Gene3D" id="3.40.50.720">
    <property type="entry name" value="NAD(P)-binding Rossmann-like Domain"/>
    <property type="match status" value="1"/>
</dbReference>
<dbReference type="PRINTS" id="PR00081">
    <property type="entry name" value="GDHRDH"/>
</dbReference>
<dbReference type="EMBL" id="BJYS01000016">
    <property type="protein sequence ID" value="GEO04664.1"/>
    <property type="molecule type" value="Genomic_DNA"/>
</dbReference>
<gene>
    <name evidence="4" type="ORF">AAE02nite_23280</name>
</gene>
<dbReference type="RefSeq" id="WP_146897926.1">
    <property type="nucleotide sequence ID" value="NZ_BJYS01000016.1"/>
</dbReference>
<protein>
    <submittedName>
        <fullName evidence="4">Oxidoreductase</fullName>
    </submittedName>
</protein>
<keyword evidence="5" id="KW-1185">Reference proteome</keyword>
<dbReference type="CDD" id="cd05233">
    <property type="entry name" value="SDR_c"/>
    <property type="match status" value="1"/>
</dbReference>
<sequence length="237" mass="26087">MEKYILVTGGTKGIGRAIIEKFAADGFHIITCARTERDLKALKLEIEQKYTFSKVFYLTTDIGDPLAVEAFIKYVKSLKVKIDVLVNNAGVFIPGKITEEDSTALPFMLENHLLSAYRITKGLVEDMMKRKSGHIFMMCSTASITPYTNGGSYCVAKFALYGLTKVLREELKKHDVKVTAILPGATLTASWEGVDLPPERFMKSEDVACAVSSAYGMSAGTVVEEILIRPQLGDIES</sequence>
<dbReference type="SUPFAM" id="SSF51735">
    <property type="entry name" value="NAD(P)-binding Rossmann-fold domains"/>
    <property type="match status" value="1"/>
</dbReference>
<keyword evidence="2" id="KW-0560">Oxidoreductase</keyword>
<evidence type="ECO:0000256" key="1">
    <source>
        <dbReference type="ARBA" id="ARBA00006484"/>
    </source>
</evidence>
<dbReference type="InterPro" id="IPR020904">
    <property type="entry name" value="Sc_DH/Rdtase_CS"/>
</dbReference>
<proteinExistence type="inferred from homology"/>
<dbReference type="InterPro" id="IPR002347">
    <property type="entry name" value="SDR_fam"/>
</dbReference>
<comment type="similarity">
    <text evidence="1 3">Belongs to the short-chain dehydrogenases/reductases (SDR) family.</text>
</comment>
<reference evidence="4 5" key="1">
    <citation type="submission" date="2019-07" db="EMBL/GenBank/DDBJ databases">
        <title>Whole genome shotgun sequence of Adhaeribacter aerolatus NBRC 106133.</title>
        <authorList>
            <person name="Hosoyama A."/>
            <person name="Uohara A."/>
            <person name="Ohji S."/>
            <person name="Ichikawa N."/>
        </authorList>
    </citation>
    <scope>NUCLEOTIDE SEQUENCE [LARGE SCALE GENOMIC DNA]</scope>
    <source>
        <strain evidence="4 5">NBRC 106133</strain>
    </source>
</reference>
<dbReference type="PROSITE" id="PS00061">
    <property type="entry name" value="ADH_SHORT"/>
    <property type="match status" value="1"/>
</dbReference>
<dbReference type="InterPro" id="IPR036291">
    <property type="entry name" value="NAD(P)-bd_dom_sf"/>
</dbReference>
<dbReference type="Pfam" id="PF00106">
    <property type="entry name" value="adh_short"/>
    <property type="match status" value="1"/>
</dbReference>
<dbReference type="OrthoDB" id="9810734at2"/>
<comment type="caution">
    <text evidence="4">The sequence shown here is derived from an EMBL/GenBank/DDBJ whole genome shotgun (WGS) entry which is preliminary data.</text>
</comment>
<dbReference type="PANTHER" id="PTHR42901:SF1">
    <property type="entry name" value="ALCOHOL DEHYDROGENASE"/>
    <property type="match status" value="1"/>
</dbReference>
<evidence type="ECO:0000313" key="5">
    <source>
        <dbReference type="Proteomes" id="UP000321532"/>
    </source>
</evidence>
<name>A0A512AY79_9BACT</name>